<name>A0A6L6YJX1_9BURK</name>
<dbReference type="RefSeq" id="WP_160335480.1">
    <property type="nucleotide sequence ID" value="NZ_WSRP01000020.1"/>
</dbReference>
<keyword evidence="2" id="KW-1185">Reference proteome</keyword>
<dbReference type="EMBL" id="WSRP01000020">
    <property type="protein sequence ID" value="MVX57049.1"/>
    <property type="molecule type" value="Genomic_DNA"/>
</dbReference>
<comment type="caution">
    <text evidence="1">The sequence shown here is derived from an EMBL/GenBank/DDBJ whole genome shotgun (WGS) entry which is preliminary data.</text>
</comment>
<protein>
    <submittedName>
        <fullName evidence="1">Uncharacterized protein</fullName>
    </submittedName>
</protein>
<gene>
    <name evidence="1" type="ORF">E5987_07475</name>
</gene>
<evidence type="ECO:0000313" key="2">
    <source>
        <dbReference type="Proteomes" id="UP000472580"/>
    </source>
</evidence>
<dbReference type="OrthoDB" id="5401788at2"/>
<reference evidence="1 2" key="1">
    <citation type="submission" date="2019-12" db="EMBL/GenBank/DDBJ databases">
        <title>Microbes associate with the intestines of laboratory mice.</title>
        <authorList>
            <person name="Navarre W."/>
            <person name="Wong E."/>
        </authorList>
    </citation>
    <scope>NUCLEOTIDE SEQUENCE [LARGE SCALE GENOMIC DNA]</scope>
    <source>
        <strain evidence="1 2">NM82_D38</strain>
    </source>
</reference>
<dbReference type="Proteomes" id="UP000472580">
    <property type="component" value="Unassembled WGS sequence"/>
</dbReference>
<sequence>MTEKDEFIKFSDDILSRQDEISLNTTIGPVFVVEDNYYNAWASSLTEEEQNALDEIVPSEFVLPQQFDARAAAEALEKMTQAAELRFEDFLKGKSVSEDEISEKLSEIPDFGANAFVKCADLRVRFPLNAKESPVKSFEKIGNEFALTLNTQKLHDQDRDELMNWRDLEERVRDGFLVRNLLDFDDFSNEKIKAFWQEHVKAPIREHLERAAQPEFSLKLHNNEFSLSEAVSNRIFEPAREFFSKHKNELMSEKTENKLNEINQNSYEELISRYAEQDEFRQNPKLLSSLKTHLHLLFEQAQANGKEIPKDIFDIGLKAAPAAEPAMNENDVPIGYFSLHFDLNADFLKEFSSRTQAAIKNAFGQASIEDGAKLVSSTHNAIDKINASITQTATKNGEKQAVDIEKLIKDYQITAHLGNMKLVVAQKEQNGLRPEGHNPFYLGNETLSINQARFDKEKGGFVFQVKEICYLPNECQKIEALFSSKNLPRLAEKFRSMEPACSQFDAEPLKRILTCEADNLNRQLRTDFTNPIELILPPKAETLTECVEHTYLRNCAQKIKELCRNETEYILSNQKKFIDDIQRWGTEEIRVVNNKPLSTEGLDAEDLKVVQQVIPEQFVLPRDYNSINLKKPAETFELMTQNAEFQLYDHFEKKYSPEFAKKQLDIVPLFLLNAEIRCADLRIRIDPYDQEYSPVVDFTRHGDNKFSVDIDCSNLVGTEVEHLAMDREISDLVKDRFISEKLLREEDFSNPNVEKFFEQEVKEVAKELSEKADQGDCIQLDFHRGETTLREIAVNRIFEPAKEHFNEQELLAEEKDTSGGLNRANQQAFDVLVKSYAEKSEFQNNPKLLSSLKTNLHQLFEQAQANGQVVCLNRFAIDAPSRNATVVQMKQPAREKEK</sequence>
<accession>A0A6L6YJX1</accession>
<evidence type="ECO:0000313" key="1">
    <source>
        <dbReference type="EMBL" id="MVX57049.1"/>
    </source>
</evidence>
<organism evidence="1 2">
    <name type="scientific">Parasutterella muris</name>
    <dbReference type="NCBI Taxonomy" id="2565572"/>
    <lineage>
        <taxon>Bacteria</taxon>
        <taxon>Pseudomonadati</taxon>
        <taxon>Pseudomonadota</taxon>
        <taxon>Betaproteobacteria</taxon>
        <taxon>Burkholderiales</taxon>
        <taxon>Sutterellaceae</taxon>
        <taxon>Parasutterella</taxon>
    </lineage>
</organism>
<dbReference type="AlphaFoldDB" id="A0A6L6YJX1"/>
<proteinExistence type="predicted"/>